<dbReference type="AlphaFoldDB" id="A0A645D6N1"/>
<reference evidence="1" key="1">
    <citation type="submission" date="2019-08" db="EMBL/GenBank/DDBJ databases">
        <authorList>
            <person name="Kucharzyk K."/>
            <person name="Murdoch R.W."/>
            <person name="Higgins S."/>
            <person name="Loffler F."/>
        </authorList>
    </citation>
    <scope>NUCLEOTIDE SEQUENCE</scope>
</reference>
<proteinExistence type="predicted"/>
<dbReference type="EMBL" id="VSSQ01033410">
    <property type="protein sequence ID" value="MPM84994.1"/>
    <property type="molecule type" value="Genomic_DNA"/>
</dbReference>
<sequence length="352" mass="41214">MKKHITVLLSIVLITIFLLASYVEIETDSGLHGNMASETNIINTGTISSIPNATTNTENPSTAIITDEIITDKPLASDTRSEAEKLSQITWKTNKDKNFVFPDIDSYNNDEYACIHYDWFNNDIHSVDCIFLDYFKVGNVDPLAKAMTKKYAETQDWGCGRGYTLYNLVRELGVSREEFEKLYYNSFLMYTWDINFDILYQDDYKLYSEYYNYKNNYERNFMLNSLSFRNEFWLKYDLAKYYIEKKGIEESLQKIFIEKGSRIYELPDLPNMGGGYLVNIIKFSLPELVKYLDISKEEFIEFIYNDRYKMSPVFSYDLDLIYSNDADMWKKIDSATCLVDICNIDKSLRLDG</sequence>
<gene>
    <name evidence="1" type="ORF">SDC9_132071</name>
</gene>
<accession>A0A645D6N1</accession>
<organism evidence="1">
    <name type="scientific">bioreactor metagenome</name>
    <dbReference type="NCBI Taxonomy" id="1076179"/>
    <lineage>
        <taxon>unclassified sequences</taxon>
        <taxon>metagenomes</taxon>
        <taxon>ecological metagenomes</taxon>
    </lineage>
</organism>
<name>A0A645D6N1_9ZZZZ</name>
<evidence type="ECO:0000313" key="1">
    <source>
        <dbReference type="EMBL" id="MPM84994.1"/>
    </source>
</evidence>
<comment type="caution">
    <text evidence="1">The sequence shown here is derived from an EMBL/GenBank/DDBJ whole genome shotgun (WGS) entry which is preliminary data.</text>
</comment>
<protein>
    <submittedName>
        <fullName evidence="1">Uncharacterized protein</fullName>
    </submittedName>
</protein>